<dbReference type="InterPro" id="IPR026259">
    <property type="entry name" value="MauG/Cytc_peroxidase"/>
</dbReference>
<keyword evidence="4" id="KW-0732">Signal</keyword>
<evidence type="ECO:0000256" key="5">
    <source>
        <dbReference type="ARBA" id="ARBA00022764"/>
    </source>
</evidence>
<evidence type="ECO:0000256" key="3">
    <source>
        <dbReference type="ARBA" id="ARBA00022723"/>
    </source>
</evidence>
<dbReference type="GO" id="GO:0020037">
    <property type="term" value="F:heme binding"/>
    <property type="evidence" value="ECO:0007669"/>
    <property type="project" value="InterPro"/>
</dbReference>
<comment type="caution">
    <text evidence="11">The sequence shown here is derived from an EMBL/GenBank/DDBJ whole genome shotgun (WGS) entry which is preliminary data.</text>
</comment>
<dbReference type="GO" id="GO:0009055">
    <property type="term" value="F:electron transfer activity"/>
    <property type="evidence" value="ECO:0007669"/>
    <property type="project" value="InterPro"/>
</dbReference>
<feature type="binding site" description="covalent" evidence="8">
    <location>
        <position position="236"/>
    </location>
    <ligand>
        <name>heme c</name>
        <dbReference type="ChEBI" id="CHEBI:61717"/>
        <label>2</label>
    </ligand>
</feature>
<name>A0A1V4APE3_9BACT</name>
<protein>
    <recommendedName>
        <fullName evidence="10">Cytochrome c domain-containing protein</fullName>
    </recommendedName>
</protein>
<evidence type="ECO:0000259" key="10">
    <source>
        <dbReference type="PROSITE" id="PS51007"/>
    </source>
</evidence>
<feature type="binding site" description="covalent" evidence="8">
    <location>
        <position position="93"/>
    </location>
    <ligand>
        <name>heme c</name>
        <dbReference type="ChEBI" id="CHEBI:61717"/>
        <label>1</label>
    </ligand>
</feature>
<feature type="binding site" description="covalent" evidence="8">
    <location>
        <position position="90"/>
    </location>
    <ligand>
        <name>heme c</name>
        <dbReference type="ChEBI" id="CHEBI:61717"/>
        <label>1</label>
    </ligand>
</feature>
<dbReference type="PANTHER" id="PTHR30600:SF10">
    <property type="entry name" value="BLL6722 PROTEIN"/>
    <property type="match status" value="1"/>
</dbReference>
<dbReference type="Pfam" id="PF03150">
    <property type="entry name" value="CCP_MauG"/>
    <property type="match status" value="1"/>
</dbReference>
<comment type="subcellular location">
    <subcellularLocation>
        <location evidence="1">Periplasm</location>
    </subcellularLocation>
</comment>
<dbReference type="InterPro" id="IPR051395">
    <property type="entry name" value="Cytochrome_c_Peroxidase/MauG"/>
</dbReference>
<keyword evidence="6" id="KW-0560">Oxidoreductase</keyword>
<evidence type="ECO:0000256" key="9">
    <source>
        <dbReference type="PIRSR" id="PIRSR000294-2"/>
    </source>
</evidence>
<dbReference type="PIRSF" id="PIRSF000294">
    <property type="entry name" value="Cytochrome-c_peroxidase"/>
    <property type="match status" value="1"/>
</dbReference>
<dbReference type="InterPro" id="IPR004852">
    <property type="entry name" value="Di-haem_cyt_c_peroxidsae"/>
</dbReference>
<feature type="binding site" description="axial binding residue" evidence="9">
    <location>
        <position position="94"/>
    </location>
    <ligand>
        <name>heme c</name>
        <dbReference type="ChEBI" id="CHEBI:61717"/>
        <label>1</label>
    </ligand>
    <ligandPart>
        <name>Fe</name>
        <dbReference type="ChEBI" id="CHEBI:18248"/>
    </ligandPart>
</feature>
<dbReference type="GO" id="GO:0046872">
    <property type="term" value="F:metal ion binding"/>
    <property type="evidence" value="ECO:0007669"/>
    <property type="project" value="UniProtKB-KW"/>
</dbReference>
<feature type="binding site" description="covalent" evidence="8">
    <location>
        <position position="239"/>
    </location>
    <ligand>
        <name>heme c</name>
        <dbReference type="ChEBI" id="CHEBI:61717"/>
        <label>2</label>
    </ligand>
</feature>
<keyword evidence="7 9" id="KW-0408">Iron</keyword>
<dbReference type="PANTHER" id="PTHR30600">
    <property type="entry name" value="CYTOCHROME C PEROXIDASE-RELATED"/>
    <property type="match status" value="1"/>
</dbReference>
<dbReference type="Gene3D" id="1.10.760.10">
    <property type="entry name" value="Cytochrome c-like domain"/>
    <property type="match status" value="2"/>
</dbReference>
<dbReference type="InterPro" id="IPR009056">
    <property type="entry name" value="Cyt_c-like_dom"/>
</dbReference>
<dbReference type="GO" id="GO:0004130">
    <property type="term" value="F:cytochrome-c peroxidase activity"/>
    <property type="evidence" value="ECO:0007669"/>
    <property type="project" value="TreeGrafter"/>
</dbReference>
<organism evidence="11 12">
    <name type="scientific">Candidatus Brocadia carolinensis</name>
    <dbReference type="NCBI Taxonomy" id="1004156"/>
    <lineage>
        <taxon>Bacteria</taxon>
        <taxon>Pseudomonadati</taxon>
        <taxon>Planctomycetota</taxon>
        <taxon>Candidatus Brocadiia</taxon>
        <taxon>Candidatus Brocadiales</taxon>
        <taxon>Candidatus Brocadiaceae</taxon>
        <taxon>Candidatus Brocadia</taxon>
    </lineage>
</organism>
<evidence type="ECO:0000256" key="2">
    <source>
        <dbReference type="ARBA" id="ARBA00022617"/>
    </source>
</evidence>
<sequence length="384" mass="42118">MRRANSTCGANSILKSNRHIMCYFIVFCLICLLQSVAFSETGNNSYVLRLPPGVLEPVIPEDNPLTKEKIELGRKLFFDKRLSADDTISCATCHDPEKGFADGRAIAVGIKERKGTRNSPTVLNAAFFDTQFWDGRAITLEEQAKQPIVNPKEMGMPSHDALVGKISNMPEYTTPFKAVFGTEKITIDHIVMAIASFERTLITFHAPFDRFIAGKKDAISASAQRGWKLFQGKARCITCHEFNVSYPFFTNNKFHNIGVAMKGKDFGPLARKAAGSGADPTALAQEEASAELGRYLVTKEPKDIGAFKTSGLRNIALTAPYLHDGSEPTLESVVEFYDKGGVPNPNLDGGIRPLNLSEDEKKDLVEFMKSLTSDDLAGLGVTVK</sequence>
<dbReference type="SUPFAM" id="SSF46626">
    <property type="entry name" value="Cytochrome c"/>
    <property type="match status" value="2"/>
</dbReference>
<feature type="binding site" description="axial binding residue" evidence="9">
    <location>
        <position position="240"/>
    </location>
    <ligand>
        <name>heme c</name>
        <dbReference type="ChEBI" id="CHEBI:61717"/>
        <label>2</label>
    </ligand>
    <ligandPart>
        <name>Fe</name>
        <dbReference type="ChEBI" id="CHEBI:18248"/>
    </ligandPart>
</feature>
<dbReference type="STRING" id="1004156.AYP45_17260"/>
<evidence type="ECO:0000256" key="6">
    <source>
        <dbReference type="ARBA" id="ARBA00023002"/>
    </source>
</evidence>
<dbReference type="Proteomes" id="UP000189681">
    <property type="component" value="Unassembled WGS sequence"/>
</dbReference>
<keyword evidence="5" id="KW-0574">Periplasm</keyword>
<feature type="domain" description="Cytochrome c" evidence="10">
    <location>
        <begin position="221"/>
        <end position="372"/>
    </location>
</feature>
<comment type="PTM">
    <text evidence="8">Binds 2 heme groups per subunit.</text>
</comment>
<dbReference type="GO" id="GO:0042597">
    <property type="term" value="C:periplasmic space"/>
    <property type="evidence" value="ECO:0007669"/>
    <property type="project" value="UniProtKB-SubCell"/>
</dbReference>
<dbReference type="FunFam" id="1.10.760.10:FF:000042">
    <property type="entry name" value="Cytochrome c peroxidase"/>
    <property type="match status" value="1"/>
</dbReference>
<dbReference type="InterPro" id="IPR036909">
    <property type="entry name" value="Cyt_c-like_dom_sf"/>
</dbReference>
<keyword evidence="3 9" id="KW-0479">Metal-binding</keyword>
<evidence type="ECO:0000256" key="1">
    <source>
        <dbReference type="ARBA" id="ARBA00004418"/>
    </source>
</evidence>
<dbReference type="EMBL" id="AYTS01000192">
    <property type="protein sequence ID" value="OOP54967.1"/>
    <property type="molecule type" value="Genomic_DNA"/>
</dbReference>
<evidence type="ECO:0000256" key="8">
    <source>
        <dbReference type="PIRSR" id="PIRSR000294-1"/>
    </source>
</evidence>
<dbReference type="AlphaFoldDB" id="A0A1V4APE3"/>
<proteinExistence type="predicted"/>
<comment type="cofactor">
    <cofactor evidence="8">
        <name>heme</name>
        <dbReference type="ChEBI" id="CHEBI:30413"/>
    </cofactor>
    <text evidence="8">Binds 2 heme groups.</text>
</comment>
<accession>A0A1V4APE3</accession>
<evidence type="ECO:0000313" key="12">
    <source>
        <dbReference type="Proteomes" id="UP000189681"/>
    </source>
</evidence>
<dbReference type="PROSITE" id="PS51007">
    <property type="entry name" value="CYTC"/>
    <property type="match status" value="1"/>
</dbReference>
<keyword evidence="2 8" id="KW-0349">Heme</keyword>
<reference evidence="11 12" key="1">
    <citation type="journal article" date="2017" name="Water Res.">
        <title>Discovery and metagenomic analysis of an anammox bacterial enrichment related to Candidatus "Brocadia caroliniensis" in a full-scale glycerol-fed nitritation-denitritation separate centrate treatment process.</title>
        <authorList>
            <person name="Park H."/>
            <person name="Brotto A.C."/>
            <person name="van Loosdrecht M.C."/>
            <person name="Chandran K."/>
        </authorList>
    </citation>
    <scope>NUCLEOTIDE SEQUENCE [LARGE SCALE GENOMIC DNA]</scope>
    <source>
        <strain evidence="11">26THWARD</strain>
    </source>
</reference>
<evidence type="ECO:0000256" key="4">
    <source>
        <dbReference type="ARBA" id="ARBA00022729"/>
    </source>
</evidence>
<evidence type="ECO:0000256" key="7">
    <source>
        <dbReference type="ARBA" id="ARBA00023004"/>
    </source>
</evidence>
<gene>
    <name evidence="11" type="ORF">AYP45_17260</name>
</gene>
<evidence type="ECO:0000313" key="11">
    <source>
        <dbReference type="EMBL" id="OOP54967.1"/>
    </source>
</evidence>